<evidence type="ECO:0000313" key="2">
    <source>
        <dbReference type="EMBL" id="SDJ37795.1"/>
    </source>
</evidence>
<keyword evidence="3" id="KW-1185">Reference proteome</keyword>
<dbReference type="Proteomes" id="UP000199093">
    <property type="component" value="Unassembled WGS sequence"/>
</dbReference>
<evidence type="ECO:0000313" key="3">
    <source>
        <dbReference type="Proteomes" id="UP000199093"/>
    </source>
</evidence>
<dbReference type="AlphaFoldDB" id="A0A1G8TA29"/>
<protein>
    <submittedName>
        <fullName evidence="2">Uncharacterized protein</fullName>
    </submittedName>
</protein>
<feature type="region of interest" description="Disordered" evidence="1">
    <location>
        <begin position="142"/>
        <end position="182"/>
    </location>
</feature>
<dbReference type="STRING" id="555512.SAMN04487993_102854"/>
<name>A0A1G8TA29_9RHOB</name>
<accession>A0A1G8TA29</accession>
<gene>
    <name evidence="2" type="ORF">SAMN04487993_102854</name>
</gene>
<sequence>MRRMLTFGMVLDEGSGLANRPSFPGNLASALLRREGRKLRIAPCFARQRYGPTSRVGWRNVGRLSLCPPPVAGVWSRRGPCAAMNVAVSPECRVSGMEPGHKPRTSEECGHRCERGALAKQRGSRIGQRWSAFIGPRNAAPEQALPDETANSSSHGPFGPVSGRAAAAKPRRRAGQHRPRPGAALVTCCGRQKSAVSARADYGSAVSPVGANVGRPMLLRHLDRAAPRRKRRASAKLRRLLQNRACLCIGHALNGQGAGSVAKAVEAATGRRTSFLLAGTGQMPPIVAPASTAGPCLRRRGRASETACNHILPPLAAQAEPWARRAGCRNMASQGPDHIRLCPDRHPGAAPIARKVGHRRLSGAVAPQRSEPRMPHQTCAVRQKQSACMDRKLGAGTVEARRVAGPVAGSGQAPMRQGGLTLAAGRGGWAWAPSPVRPAAAACSHGTDRRRKGHKGALKMPGRFGACTTFQCFGGSCGGRPATTLRLVAGSTGHALAGAPFRNGGASKPGSAGQAGCFAPWQSWMAFRSMTTRRADPESARRVTAACAGKAPGLWLGRHVAKLGDHDLSACGGTARGGGAGVHRCPQDSGVAR</sequence>
<organism evidence="2 3">
    <name type="scientific">Salipiger marinus</name>
    <dbReference type="NCBI Taxonomy" id="555512"/>
    <lineage>
        <taxon>Bacteria</taxon>
        <taxon>Pseudomonadati</taxon>
        <taxon>Pseudomonadota</taxon>
        <taxon>Alphaproteobacteria</taxon>
        <taxon>Rhodobacterales</taxon>
        <taxon>Roseobacteraceae</taxon>
        <taxon>Salipiger</taxon>
    </lineage>
</organism>
<feature type="compositionally biased region" description="Basic residues" evidence="1">
    <location>
        <begin position="169"/>
        <end position="180"/>
    </location>
</feature>
<proteinExistence type="predicted"/>
<reference evidence="2 3" key="1">
    <citation type="submission" date="2016-10" db="EMBL/GenBank/DDBJ databases">
        <authorList>
            <person name="de Groot N.N."/>
        </authorList>
    </citation>
    <scope>NUCLEOTIDE SEQUENCE [LARGE SCALE GENOMIC DNA]</scope>
    <source>
        <strain evidence="2 3">DSM 26424</strain>
    </source>
</reference>
<evidence type="ECO:0000256" key="1">
    <source>
        <dbReference type="SAM" id="MobiDB-lite"/>
    </source>
</evidence>
<dbReference type="EMBL" id="FNEJ01000028">
    <property type="protein sequence ID" value="SDJ37795.1"/>
    <property type="molecule type" value="Genomic_DNA"/>
</dbReference>